<dbReference type="AlphaFoldDB" id="A0A812S0W1"/>
<proteinExistence type="predicted"/>
<sequence>MDPRVSPDLLALSTCFDQTNGASEVAQRLRVLTGQRGSARFNSEVAECLMRIKEIDGIAKVEQCRLSESGLTERSRIAEEARSQRYKHLVDVMQVSVKEGAETARQEISARAEVSKETVKGHVQIQEVQSRVQQSSSNFWQWVALTLIFSTILTGRRRASLRGGASRLLSWLPWLLLAVVGWRQTRATRLHLSQLMKTMRSLPLLRLSSLFGGGAASAAAPVAAEVATPPPVSPPPASEPSALESDRDSPKGSATSTVLRSEQEGDAPAALRRLLQPVGLDVYTERLLAEGYDTEALTMLEGTEREEMLKIIQCLPGHKVKFRKLLWRSQS</sequence>
<dbReference type="OrthoDB" id="447365at2759"/>
<feature type="compositionally biased region" description="Pro residues" evidence="1">
    <location>
        <begin position="228"/>
        <end position="238"/>
    </location>
</feature>
<protein>
    <submittedName>
        <fullName evidence="2">PPD7 protein</fullName>
    </submittedName>
</protein>
<evidence type="ECO:0000313" key="3">
    <source>
        <dbReference type="Proteomes" id="UP000604046"/>
    </source>
</evidence>
<evidence type="ECO:0000313" key="2">
    <source>
        <dbReference type="EMBL" id="CAE7460743.1"/>
    </source>
</evidence>
<dbReference type="EMBL" id="CAJNDS010002401">
    <property type="protein sequence ID" value="CAE7460743.1"/>
    <property type="molecule type" value="Genomic_DNA"/>
</dbReference>
<dbReference type="Proteomes" id="UP000604046">
    <property type="component" value="Unassembled WGS sequence"/>
</dbReference>
<accession>A0A812S0W1</accession>
<organism evidence="2 3">
    <name type="scientific">Symbiodinium natans</name>
    <dbReference type="NCBI Taxonomy" id="878477"/>
    <lineage>
        <taxon>Eukaryota</taxon>
        <taxon>Sar</taxon>
        <taxon>Alveolata</taxon>
        <taxon>Dinophyceae</taxon>
        <taxon>Suessiales</taxon>
        <taxon>Symbiodiniaceae</taxon>
        <taxon>Symbiodinium</taxon>
    </lineage>
</organism>
<keyword evidence="3" id="KW-1185">Reference proteome</keyword>
<name>A0A812S0W1_9DINO</name>
<reference evidence="2" key="1">
    <citation type="submission" date="2021-02" db="EMBL/GenBank/DDBJ databases">
        <authorList>
            <person name="Dougan E. K."/>
            <person name="Rhodes N."/>
            <person name="Thang M."/>
            <person name="Chan C."/>
        </authorList>
    </citation>
    <scope>NUCLEOTIDE SEQUENCE</scope>
</reference>
<gene>
    <name evidence="2" type="primary">PPD7</name>
    <name evidence="2" type="ORF">SNAT2548_LOCUS25584</name>
</gene>
<feature type="region of interest" description="Disordered" evidence="1">
    <location>
        <begin position="226"/>
        <end position="265"/>
    </location>
</feature>
<evidence type="ECO:0000256" key="1">
    <source>
        <dbReference type="SAM" id="MobiDB-lite"/>
    </source>
</evidence>
<comment type="caution">
    <text evidence="2">The sequence shown here is derived from an EMBL/GenBank/DDBJ whole genome shotgun (WGS) entry which is preliminary data.</text>
</comment>